<protein>
    <submittedName>
        <fullName evidence="1">DUF2461 domain-containing protein</fullName>
    </submittedName>
</protein>
<dbReference type="Pfam" id="PF09365">
    <property type="entry name" value="DUF2461"/>
    <property type="match status" value="1"/>
</dbReference>
<keyword evidence="2" id="KW-1185">Reference proteome</keyword>
<dbReference type="EMBL" id="SDMR01000001">
    <property type="protein sequence ID" value="TBT96189.1"/>
    <property type="molecule type" value="Genomic_DNA"/>
</dbReference>
<gene>
    <name evidence="1" type="ORF">ET996_00505</name>
</gene>
<evidence type="ECO:0000313" key="2">
    <source>
        <dbReference type="Proteomes" id="UP000291933"/>
    </source>
</evidence>
<dbReference type="InterPro" id="IPR012808">
    <property type="entry name" value="CHP02453"/>
</dbReference>
<dbReference type="RefSeq" id="WP_131170602.1">
    <property type="nucleotide sequence ID" value="NZ_FXTL01000001.1"/>
</dbReference>
<accession>A0A4Q9KQK1</accession>
<dbReference type="Proteomes" id="UP000291933">
    <property type="component" value="Unassembled WGS sequence"/>
</dbReference>
<dbReference type="PIRSF" id="PIRSF028451">
    <property type="entry name" value="UCP028451"/>
    <property type="match status" value="1"/>
</dbReference>
<name>A0A4Q9KQK1_PROTD</name>
<reference evidence="1 2" key="1">
    <citation type="submission" date="2019-01" db="EMBL/GenBank/DDBJ databases">
        <title>Lactibacter flavus gen. nov., sp. nov., a novel bacterium of the family Propionibacteriaceae isolated from raw milk and dairy products.</title>
        <authorList>
            <person name="Huptas C."/>
            <person name="Wenning M."/>
            <person name="Breitenwieser F."/>
            <person name="Doll E."/>
            <person name="Von Neubeck M."/>
            <person name="Busse H.-J."/>
            <person name="Scherer S."/>
        </authorList>
    </citation>
    <scope>NUCLEOTIDE SEQUENCE [LARGE SCALE GENOMIC DNA]</scope>
    <source>
        <strain evidence="1 2">DSM 22130</strain>
    </source>
</reference>
<organism evidence="1 2">
    <name type="scientific">Propioniciclava tarda</name>
    <dbReference type="NCBI Taxonomy" id="433330"/>
    <lineage>
        <taxon>Bacteria</taxon>
        <taxon>Bacillati</taxon>
        <taxon>Actinomycetota</taxon>
        <taxon>Actinomycetes</taxon>
        <taxon>Propionibacteriales</taxon>
        <taxon>Propionibacteriaceae</taxon>
        <taxon>Propioniciclava</taxon>
    </lineage>
</organism>
<dbReference type="InterPro" id="IPR015996">
    <property type="entry name" value="UCP028451"/>
</dbReference>
<evidence type="ECO:0000313" key="1">
    <source>
        <dbReference type="EMBL" id="TBT96189.1"/>
    </source>
</evidence>
<dbReference type="OrthoDB" id="9794241at2"/>
<comment type="caution">
    <text evidence="1">The sequence shown here is derived from an EMBL/GenBank/DDBJ whole genome shotgun (WGS) entry which is preliminary data.</text>
</comment>
<dbReference type="PANTHER" id="PTHR36452:SF1">
    <property type="entry name" value="DUF2461 DOMAIN-CONTAINING PROTEIN"/>
    <property type="match status" value="1"/>
</dbReference>
<dbReference type="PANTHER" id="PTHR36452">
    <property type="entry name" value="CHROMOSOME 12, WHOLE GENOME SHOTGUN SEQUENCE"/>
    <property type="match status" value="1"/>
</dbReference>
<sequence length="246" mass="27287">MANILKIGGRRRLRSTGRVTSGRLRARLASVIGGIDLDGVDFFAELAFNNDKDWWTANKARWEVSVRRPMEALCAALAPEFGDAKLFRPYRDVRFSADKTPYKDHQGAVVDTVPSMGFYVQLSAHGLMTGGGWYAPSPDQVERFRASVDADGAGSSLAGIVADLVSSGFEMGGDELKTAPRGFAKDHPRIDLLRRKHLLTSVQHGTPDWLGTGEVVERVRADWLAYRPLLDWLEIHVGPSEREPRR</sequence>
<dbReference type="NCBIfam" id="TIGR02453">
    <property type="entry name" value="TIGR02453 family protein"/>
    <property type="match status" value="1"/>
</dbReference>
<proteinExistence type="predicted"/>
<dbReference type="AlphaFoldDB" id="A0A4Q9KQK1"/>